<dbReference type="PANTHER" id="PTHR43520:SF8">
    <property type="entry name" value="P-TYPE CU(+) TRANSPORTER"/>
    <property type="match status" value="1"/>
</dbReference>
<protein>
    <submittedName>
        <fullName evidence="16">Copper-translocating P-type ATPase</fullName>
    </submittedName>
</protein>
<dbReference type="PROSITE" id="PS01047">
    <property type="entry name" value="HMA_1"/>
    <property type="match status" value="1"/>
</dbReference>
<dbReference type="PROSITE" id="PS50846">
    <property type="entry name" value="HMA_2"/>
    <property type="match status" value="1"/>
</dbReference>
<dbReference type="GO" id="GO:0055070">
    <property type="term" value="P:copper ion homeostasis"/>
    <property type="evidence" value="ECO:0007669"/>
    <property type="project" value="TreeGrafter"/>
</dbReference>
<sequence>MTRVTLQVSGMHCASCATIIDRSVKKVQGVKESNVNFSTSKATIEFDENRTGENDIIAAVKKAGYGASVQAAGMDIEKQNQIQKAEIGKIKNNFILSFIFAFPSFLIAMVFMQLGIEVPYAEFLLFVLATPVQFIVGKQFYSGAWAALRNRTASMDTLIAVGTSAAYILSVYNLLFNPMGGQYFEISAILITFVVLGKWLEAIAKSRTSEAIKKLMNLTPKTATIIRGRKEMVVAVDSIVAGDVVVIKPGERIAVDGTIVEGYSSVDESMISGESIPVEKKAGDQVVGGTINKHGTLTFKATKVGENTTLAHIIRLIDEAQGHKAPIQRYADQISAFFVPIVIVIAIATFLSWYVLLNATLSFALLAGIAVLVIACPCALGLATPTAIMVGTGMGANYGILIKGGDALETAHHLKYVIFDKTGTITKGVPEVTDIVAIDPKMGEKKLLELAASLEKPSEHPLADAIVARAAKENLQLSPVKKFSAIPGHGIEAEVGKKKYFFGNMKLMARNNIAVQHLKQAIAGMEGQGKTVMVLADSKKALGLVAAADAIKETSKEAVAQLQKLGIEVYMITGDNERTAKAIAKQVGIDNVLADVLPEEKEKEIKKLQSQGKKVAMVGDGINDAPALAQADIGIAIGSGTDVAIETGDIILVKNDLRDVVTAIELSRYSVNKIKQNFFWAFIYNIIGIPIAAG</sequence>
<dbReference type="CDD" id="cd00371">
    <property type="entry name" value="HMA"/>
    <property type="match status" value="1"/>
</dbReference>
<proteinExistence type="inferred from homology"/>
<dbReference type="InterPro" id="IPR006121">
    <property type="entry name" value="HMA_dom"/>
</dbReference>
<comment type="caution">
    <text evidence="16">The sequence shown here is derived from an EMBL/GenBank/DDBJ whole genome shotgun (WGS) entry which is preliminary data.</text>
</comment>
<gene>
    <name evidence="16" type="ORF">HA254_06595</name>
</gene>
<feature type="transmembrane region" description="Helical" evidence="14">
    <location>
        <begin position="677"/>
        <end position="693"/>
    </location>
</feature>
<dbReference type="FunFam" id="2.70.150.10:FF:000002">
    <property type="entry name" value="Copper-transporting ATPase 1, putative"/>
    <property type="match status" value="1"/>
</dbReference>
<dbReference type="InterPro" id="IPR023298">
    <property type="entry name" value="ATPase_P-typ_TM_dom_sf"/>
</dbReference>
<dbReference type="Gene3D" id="3.40.1110.10">
    <property type="entry name" value="Calcium-transporting ATPase, cytoplasmic domain N"/>
    <property type="match status" value="1"/>
</dbReference>
<evidence type="ECO:0000256" key="8">
    <source>
        <dbReference type="ARBA" id="ARBA00022840"/>
    </source>
</evidence>
<dbReference type="FunFam" id="3.40.50.1000:FF:000031">
    <property type="entry name" value="Probable copper-transporting ATPase HMA5"/>
    <property type="match status" value="1"/>
</dbReference>
<evidence type="ECO:0000256" key="2">
    <source>
        <dbReference type="ARBA" id="ARBA00006024"/>
    </source>
</evidence>
<evidence type="ECO:0000256" key="11">
    <source>
        <dbReference type="ARBA" id="ARBA00023008"/>
    </source>
</evidence>
<dbReference type="PROSITE" id="PS00154">
    <property type="entry name" value="ATPASE_E1_E2"/>
    <property type="match status" value="1"/>
</dbReference>
<keyword evidence="6" id="KW-0677">Repeat</keyword>
<evidence type="ECO:0000256" key="12">
    <source>
        <dbReference type="ARBA" id="ARBA00023065"/>
    </source>
</evidence>
<dbReference type="Proteomes" id="UP000565078">
    <property type="component" value="Unassembled WGS sequence"/>
</dbReference>
<dbReference type="InterPro" id="IPR036412">
    <property type="entry name" value="HAD-like_sf"/>
</dbReference>
<dbReference type="InterPro" id="IPR023214">
    <property type="entry name" value="HAD_sf"/>
</dbReference>
<dbReference type="Pfam" id="PF00702">
    <property type="entry name" value="Hydrolase"/>
    <property type="match status" value="1"/>
</dbReference>
<feature type="domain" description="HMA" evidence="15">
    <location>
        <begin position="2"/>
        <end position="68"/>
    </location>
</feature>
<dbReference type="GO" id="GO:0016887">
    <property type="term" value="F:ATP hydrolysis activity"/>
    <property type="evidence" value="ECO:0007669"/>
    <property type="project" value="InterPro"/>
</dbReference>
<feature type="transmembrane region" description="Helical" evidence="14">
    <location>
        <begin position="182"/>
        <end position="200"/>
    </location>
</feature>
<dbReference type="SFLD" id="SFLDF00027">
    <property type="entry name" value="p-type_atpase"/>
    <property type="match status" value="1"/>
</dbReference>
<dbReference type="SFLD" id="SFLDS00003">
    <property type="entry name" value="Haloacid_Dehalogenase"/>
    <property type="match status" value="1"/>
</dbReference>
<dbReference type="InterPro" id="IPR018303">
    <property type="entry name" value="ATPase_P-typ_P_site"/>
</dbReference>
<dbReference type="InterPro" id="IPR001757">
    <property type="entry name" value="P_typ_ATPase"/>
</dbReference>
<dbReference type="SUPFAM" id="SSF55008">
    <property type="entry name" value="HMA, heavy metal-associated domain"/>
    <property type="match status" value="1"/>
</dbReference>
<name>A0A7J4IXL6_9ARCH</name>
<keyword evidence="12" id="KW-0406">Ion transport</keyword>
<feature type="transmembrane region" description="Helical" evidence="14">
    <location>
        <begin position="157"/>
        <end position="176"/>
    </location>
</feature>
<evidence type="ECO:0000256" key="4">
    <source>
        <dbReference type="ARBA" id="ARBA00022692"/>
    </source>
</evidence>
<keyword evidence="3" id="KW-0813">Transport</keyword>
<evidence type="ECO:0000256" key="3">
    <source>
        <dbReference type="ARBA" id="ARBA00022448"/>
    </source>
</evidence>
<dbReference type="Pfam" id="PF00403">
    <property type="entry name" value="HMA"/>
    <property type="match status" value="1"/>
</dbReference>
<dbReference type="GO" id="GO:0005507">
    <property type="term" value="F:copper ion binding"/>
    <property type="evidence" value="ECO:0007669"/>
    <property type="project" value="TreeGrafter"/>
</dbReference>
<dbReference type="InterPro" id="IPR008250">
    <property type="entry name" value="ATPase_P-typ_transduc_dom_A_sf"/>
</dbReference>
<dbReference type="NCBIfam" id="TIGR01511">
    <property type="entry name" value="ATPase-IB1_Cu"/>
    <property type="match status" value="1"/>
</dbReference>
<evidence type="ECO:0000313" key="17">
    <source>
        <dbReference type="Proteomes" id="UP000565078"/>
    </source>
</evidence>
<feature type="transmembrane region" description="Helical" evidence="14">
    <location>
        <begin position="118"/>
        <end position="136"/>
    </location>
</feature>
<evidence type="ECO:0000256" key="5">
    <source>
        <dbReference type="ARBA" id="ARBA00022723"/>
    </source>
</evidence>
<dbReference type="PANTHER" id="PTHR43520">
    <property type="entry name" value="ATP7, ISOFORM B"/>
    <property type="match status" value="1"/>
</dbReference>
<evidence type="ECO:0000256" key="7">
    <source>
        <dbReference type="ARBA" id="ARBA00022741"/>
    </source>
</evidence>
<keyword evidence="11" id="KW-0186">Copper</keyword>
<feature type="non-terminal residue" evidence="16">
    <location>
        <position position="694"/>
    </location>
</feature>
<evidence type="ECO:0000256" key="10">
    <source>
        <dbReference type="ARBA" id="ARBA00022989"/>
    </source>
</evidence>
<dbReference type="CDD" id="cd02094">
    <property type="entry name" value="P-type_ATPase_Cu-like"/>
    <property type="match status" value="1"/>
</dbReference>
<dbReference type="Gene3D" id="3.40.50.1000">
    <property type="entry name" value="HAD superfamily/HAD-like"/>
    <property type="match status" value="1"/>
</dbReference>
<dbReference type="InterPro" id="IPR027256">
    <property type="entry name" value="P-typ_ATPase_IB"/>
</dbReference>
<dbReference type="InterPro" id="IPR036163">
    <property type="entry name" value="HMA_dom_sf"/>
</dbReference>
<dbReference type="SUPFAM" id="SSF81665">
    <property type="entry name" value="Calcium ATPase, transmembrane domain M"/>
    <property type="match status" value="1"/>
</dbReference>
<dbReference type="InterPro" id="IPR023299">
    <property type="entry name" value="ATPase_P-typ_cyto_dom_N"/>
</dbReference>
<dbReference type="GO" id="GO:0012505">
    <property type="term" value="C:endomembrane system"/>
    <property type="evidence" value="ECO:0007669"/>
    <property type="project" value="UniProtKB-SubCell"/>
</dbReference>
<evidence type="ECO:0000256" key="6">
    <source>
        <dbReference type="ARBA" id="ARBA00022737"/>
    </source>
</evidence>
<dbReference type="InterPro" id="IPR017969">
    <property type="entry name" value="Heavy-metal-associated_CS"/>
</dbReference>
<keyword evidence="9" id="KW-1278">Translocase</keyword>
<keyword evidence="5" id="KW-0479">Metal-binding</keyword>
<dbReference type="GO" id="GO:0043682">
    <property type="term" value="F:P-type divalent copper transporter activity"/>
    <property type="evidence" value="ECO:0007669"/>
    <property type="project" value="TreeGrafter"/>
</dbReference>
<dbReference type="SUPFAM" id="SSF56784">
    <property type="entry name" value="HAD-like"/>
    <property type="match status" value="1"/>
</dbReference>
<dbReference type="Gene3D" id="3.30.70.100">
    <property type="match status" value="1"/>
</dbReference>
<evidence type="ECO:0000259" key="15">
    <source>
        <dbReference type="PROSITE" id="PS50846"/>
    </source>
</evidence>
<dbReference type="NCBIfam" id="TIGR01494">
    <property type="entry name" value="ATPase_P-type"/>
    <property type="match status" value="1"/>
</dbReference>
<dbReference type="Pfam" id="PF00122">
    <property type="entry name" value="E1-E2_ATPase"/>
    <property type="match status" value="1"/>
</dbReference>
<feature type="transmembrane region" description="Helical" evidence="14">
    <location>
        <begin position="94"/>
        <end position="112"/>
    </location>
</feature>
<dbReference type="EMBL" id="DUGC01000105">
    <property type="protein sequence ID" value="HIH10303.1"/>
    <property type="molecule type" value="Genomic_DNA"/>
</dbReference>
<dbReference type="AlphaFoldDB" id="A0A7J4IXL6"/>
<keyword evidence="7" id="KW-0547">Nucleotide-binding</keyword>
<evidence type="ECO:0000256" key="13">
    <source>
        <dbReference type="ARBA" id="ARBA00023136"/>
    </source>
</evidence>
<dbReference type="SUPFAM" id="SSF81653">
    <property type="entry name" value="Calcium ATPase, transduction domain A"/>
    <property type="match status" value="1"/>
</dbReference>
<evidence type="ECO:0000256" key="14">
    <source>
        <dbReference type="SAM" id="Phobius"/>
    </source>
</evidence>
<dbReference type="SFLD" id="SFLDG00002">
    <property type="entry name" value="C1.7:_P-type_atpase_like"/>
    <property type="match status" value="1"/>
</dbReference>
<keyword evidence="4 14" id="KW-0812">Transmembrane</keyword>
<comment type="subcellular location">
    <subcellularLocation>
        <location evidence="1">Endomembrane system</location>
        <topology evidence="1">Multi-pass membrane protein</topology>
    </subcellularLocation>
</comment>
<keyword evidence="10 14" id="KW-1133">Transmembrane helix</keyword>
<accession>A0A7J4IXL6</accession>
<keyword evidence="8" id="KW-0067">ATP-binding</keyword>
<dbReference type="InterPro" id="IPR044492">
    <property type="entry name" value="P_typ_ATPase_HD_dom"/>
</dbReference>
<feature type="transmembrane region" description="Helical" evidence="14">
    <location>
        <begin position="361"/>
        <end position="384"/>
    </location>
</feature>
<comment type="similarity">
    <text evidence="2">Belongs to the cation transport ATPase (P-type) (TC 3.A.3) family. Type IB subfamily.</text>
</comment>
<evidence type="ECO:0000256" key="1">
    <source>
        <dbReference type="ARBA" id="ARBA00004127"/>
    </source>
</evidence>
<dbReference type="InterPro" id="IPR059000">
    <property type="entry name" value="ATPase_P-type_domA"/>
</dbReference>
<dbReference type="PRINTS" id="PR00943">
    <property type="entry name" value="CUATPASE"/>
</dbReference>
<organism evidence="16 17">
    <name type="scientific">Candidatus Iainarchaeum sp</name>
    <dbReference type="NCBI Taxonomy" id="3101447"/>
    <lineage>
        <taxon>Archaea</taxon>
        <taxon>Candidatus Iainarchaeota</taxon>
        <taxon>Candidatus Iainarchaeia</taxon>
        <taxon>Candidatus Iainarchaeales</taxon>
        <taxon>Candidatus Iainarchaeaceae</taxon>
        <taxon>Candidatus Iainarchaeum</taxon>
    </lineage>
</organism>
<dbReference type="Gene3D" id="2.70.150.10">
    <property type="entry name" value="Calcium-transporting ATPase, cytoplasmic transduction domain A"/>
    <property type="match status" value="1"/>
</dbReference>
<evidence type="ECO:0000256" key="9">
    <source>
        <dbReference type="ARBA" id="ARBA00022967"/>
    </source>
</evidence>
<dbReference type="PRINTS" id="PR00119">
    <property type="entry name" value="CATATPASE"/>
</dbReference>
<dbReference type="FunFam" id="3.30.70.100:FF:000005">
    <property type="entry name" value="Copper-exporting P-type ATPase A"/>
    <property type="match status" value="1"/>
</dbReference>
<dbReference type="GO" id="GO:0005524">
    <property type="term" value="F:ATP binding"/>
    <property type="evidence" value="ECO:0007669"/>
    <property type="project" value="UniProtKB-KW"/>
</dbReference>
<dbReference type="NCBIfam" id="TIGR01525">
    <property type="entry name" value="ATPase-IB_hvy"/>
    <property type="match status" value="1"/>
</dbReference>
<reference evidence="17" key="1">
    <citation type="journal article" date="2020" name="bioRxiv">
        <title>A rank-normalized archaeal taxonomy based on genome phylogeny resolves widespread incomplete and uneven classifications.</title>
        <authorList>
            <person name="Rinke C."/>
            <person name="Chuvochina M."/>
            <person name="Mussig A.J."/>
            <person name="Chaumeil P.-A."/>
            <person name="Waite D.W."/>
            <person name="Whitman W.B."/>
            <person name="Parks D.H."/>
            <person name="Hugenholtz P."/>
        </authorList>
    </citation>
    <scope>NUCLEOTIDE SEQUENCE [LARGE SCALE GENOMIC DNA]</scope>
</reference>
<dbReference type="GO" id="GO:0016020">
    <property type="term" value="C:membrane"/>
    <property type="evidence" value="ECO:0007669"/>
    <property type="project" value="InterPro"/>
</dbReference>
<feature type="transmembrane region" description="Helical" evidence="14">
    <location>
        <begin position="334"/>
        <end position="355"/>
    </location>
</feature>
<evidence type="ECO:0000313" key="16">
    <source>
        <dbReference type="EMBL" id="HIH10303.1"/>
    </source>
</evidence>
<keyword evidence="13 14" id="KW-0472">Membrane</keyword>